<dbReference type="Proteomes" id="UP000483432">
    <property type="component" value="Unassembled WGS sequence"/>
</dbReference>
<protein>
    <submittedName>
        <fullName evidence="1">Uncharacterized protein</fullName>
    </submittedName>
</protein>
<evidence type="ECO:0000313" key="2">
    <source>
        <dbReference type="Proteomes" id="UP000483432"/>
    </source>
</evidence>
<dbReference type="AlphaFoldDB" id="A0A7C9P9S7"/>
<name>A0A7C9P9S7_9PROT</name>
<reference evidence="1 2" key="1">
    <citation type="submission" date="2019-09" db="EMBL/GenBank/DDBJ databases">
        <title>H2 Metabolism Revealed by Metagenomic Analysis in Subglacial Sediment of East Antarctica.</title>
        <authorList>
            <person name="Yang Z."/>
            <person name="Zhang Y."/>
            <person name="Lv Y."/>
            <person name="Yan W."/>
            <person name="Xiao X."/>
            <person name="Sun B."/>
            <person name="Ma H."/>
        </authorList>
    </citation>
    <scope>NUCLEOTIDE SEQUENCE [LARGE SCALE GENOMIC DNA]</scope>
    <source>
        <strain evidence="1">Bin2_2</strain>
    </source>
</reference>
<accession>A0A7C9P9S7</accession>
<gene>
    <name evidence="1" type="ORF">GZ085_14015</name>
</gene>
<sequence>MPDDLNGGELLEVSLKTLRLRPGLFLTIQGMREGAPVHEAKFIAAIEESVN</sequence>
<organism evidence="1 2">
    <name type="scientific">Sulfuriferula multivorans</name>
    <dbReference type="NCBI Taxonomy" id="1559896"/>
    <lineage>
        <taxon>Bacteria</taxon>
        <taxon>Pseudomonadati</taxon>
        <taxon>Pseudomonadota</taxon>
        <taxon>Betaproteobacteria</taxon>
        <taxon>Nitrosomonadales</taxon>
        <taxon>Sulfuricellaceae</taxon>
        <taxon>Sulfuriferula</taxon>
    </lineage>
</organism>
<proteinExistence type="predicted"/>
<dbReference type="EMBL" id="JAAFGW010000281">
    <property type="protein sequence ID" value="NDP49473.1"/>
    <property type="molecule type" value="Genomic_DNA"/>
</dbReference>
<evidence type="ECO:0000313" key="1">
    <source>
        <dbReference type="EMBL" id="NDP49473.1"/>
    </source>
</evidence>
<comment type="caution">
    <text evidence="1">The sequence shown here is derived from an EMBL/GenBank/DDBJ whole genome shotgun (WGS) entry which is preliminary data.</text>
</comment>